<gene>
    <name evidence="1" type="ORF">AVEN_224078_1</name>
</gene>
<evidence type="ECO:0000313" key="1">
    <source>
        <dbReference type="EMBL" id="GBM82060.1"/>
    </source>
</evidence>
<dbReference type="AlphaFoldDB" id="A0A4Y2IWM8"/>
<name>A0A4Y2IWM8_ARAVE</name>
<dbReference type="EMBL" id="BGPR01002986">
    <property type="protein sequence ID" value="GBM82060.1"/>
    <property type="molecule type" value="Genomic_DNA"/>
</dbReference>
<dbReference type="Proteomes" id="UP000499080">
    <property type="component" value="Unassembled WGS sequence"/>
</dbReference>
<evidence type="ECO:0000313" key="2">
    <source>
        <dbReference type="Proteomes" id="UP000499080"/>
    </source>
</evidence>
<reference evidence="1 2" key="1">
    <citation type="journal article" date="2019" name="Sci. Rep.">
        <title>Orb-weaving spider Araneus ventricosus genome elucidates the spidroin gene catalogue.</title>
        <authorList>
            <person name="Kono N."/>
            <person name="Nakamura H."/>
            <person name="Ohtoshi R."/>
            <person name="Moran D.A.P."/>
            <person name="Shinohara A."/>
            <person name="Yoshida Y."/>
            <person name="Fujiwara M."/>
            <person name="Mori M."/>
            <person name="Tomita M."/>
            <person name="Arakawa K."/>
        </authorList>
    </citation>
    <scope>NUCLEOTIDE SEQUENCE [LARGE SCALE GENOMIC DNA]</scope>
</reference>
<organism evidence="1 2">
    <name type="scientific">Araneus ventricosus</name>
    <name type="common">Orbweaver spider</name>
    <name type="synonym">Epeira ventricosa</name>
    <dbReference type="NCBI Taxonomy" id="182803"/>
    <lineage>
        <taxon>Eukaryota</taxon>
        <taxon>Metazoa</taxon>
        <taxon>Ecdysozoa</taxon>
        <taxon>Arthropoda</taxon>
        <taxon>Chelicerata</taxon>
        <taxon>Arachnida</taxon>
        <taxon>Araneae</taxon>
        <taxon>Araneomorphae</taxon>
        <taxon>Entelegynae</taxon>
        <taxon>Araneoidea</taxon>
        <taxon>Araneidae</taxon>
        <taxon>Araneus</taxon>
    </lineage>
</organism>
<keyword evidence="2" id="KW-1185">Reference proteome</keyword>
<protein>
    <submittedName>
        <fullName evidence="1">Uncharacterized protein</fullName>
    </submittedName>
</protein>
<proteinExistence type="predicted"/>
<accession>A0A4Y2IWM8</accession>
<comment type="caution">
    <text evidence="1">The sequence shown here is derived from an EMBL/GenBank/DDBJ whole genome shotgun (WGS) entry which is preliminary data.</text>
</comment>
<sequence>MMMIGSSVNYVRTGGMRNIPVTKAVEHLYATTAKFSGCVILASRPAYSYPPRRKIAVHLENGQRVYFTNETAVQQANAPRETALTSNYVKKMSLIKRYCIINCHLIIPGTTKNGVEEREETQLKVTQMRNSTML</sequence>